<dbReference type="NCBIfam" id="TIGR01784">
    <property type="entry name" value="T_den_put_tspse"/>
    <property type="match status" value="1"/>
</dbReference>
<sequence>MVTDKDSFRAKKLEILRSFCLFDDAFFSKCLDGGNECVELILSIILGRNDLKVVNTRTQEFIANVTEHSVALDIFAEDGCGRIYDIEIQQSEAGADRKRARFYSSMIDSDQLSKGRKYSEVPETYVIFITESDVMKKGDSVYFIERCIMNTGELFGDESHIVYVNGAYRDDSSIGRLMHDFSCRNADEMHYKVLRDRVKFFKESKEGRDTMSKAMEDFGRLYEKRGEINGETRKARDVALRLLSGVKYKYTAEEIADISGLDLEEVRKLQEGKASDSAN</sequence>
<proteinExistence type="predicted"/>
<comment type="caution">
    <text evidence="1">The sequence shown here is derived from an EMBL/GenBank/DDBJ whole genome shotgun (WGS) entry which is preliminary data.</text>
</comment>
<evidence type="ECO:0000313" key="2">
    <source>
        <dbReference type="Proteomes" id="UP000810292"/>
    </source>
</evidence>
<dbReference type="AlphaFoldDB" id="A0A9D9NE04"/>
<protein>
    <submittedName>
        <fullName evidence="1">Rpn family recombination-promoting nuclease/putative transposase</fullName>
    </submittedName>
</protein>
<gene>
    <name evidence="1" type="ORF">IAA72_08180</name>
</gene>
<dbReference type="Pfam" id="PF12784">
    <property type="entry name" value="PDDEXK_2"/>
    <property type="match status" value="1"/>
</dbReference>
<dbReference type="Proteomes" id="UP000810292">
    <property type="component" value="Unassembled WGS sequence"/>
</dbReference>
<reference evidence="1" key="1">
    <citation type="submission" date="2020-10" db="EMBL/GenBank/DDBJ databases">
        <authorList>
            <person name="Gilroy R."/>
        </authorList>
    </citation>
    <scope>NUCLEOTIDE SEQUENCE</scope>
    <source>
        <strain evidence="1">14700</strain>
    </source>
</reference>
<dbReference type="EMBL" id="JADIMF010000138">
    <property type="protein sequence ID" value="MBO8469745.1"/>
    <property type="molecule type" value="Genomic_DNA"/>
</dbReference>
<reference evidence="1" key="2">
    <citation type="journal article" date="2021" name="PeerJ">
        <title>Extensive microbial diversity within the chicken gut microbiome revealed by metagenomics and culture.</title>
        <authorList>
            <person name="Gilroy R."/>
            <person name="Ravi A."/>
            <person name="Getino M."/>
            <person name="Pursley I."/>
            <person name="Horton D.L."/>
            <person name="Alikhan N.F."/>
            <person name="Baker D."/>
            <person name="Gharbi K."/>
            <person name="Hall N."/>
            <person name="Watson M."/>
            <person name="Adriaenssens E.M."/>
            <person name="Foster-Nyarko E."/>
            <person name="Jarju S."/>
            <person name="Secka A."/>
            <person name="Antonio M."/>
            <person name="Oren A."/>
            <person name="Chaudhuri R.R."/>
            <person name="La Ragione R."/>
            <person name="Hildebrand F."/>
            <person name="Pallen M.J."/>
        </authorList>
    </citation>
    <scope>NUCLEOTIDE SEQUENCE</scope>
    <source>
        <strain evidence="1">14700</strain>
    </source>
</reference>
<accession>A0A9D9NE04</accession>
<evidence type="ECO:0000313" key="1">
    <source>
        <dbReference type="EMBL" id="MBO8469745.1"/>
    </source>
</evidence>
<dbReference type="InterPro" id="IPR010106">
    <property type="entry name" value="RpnA"/>
</dbReference>
<name>A0A9D9NE04_9SPIO</name>
<organism evidence="1 2">
    <name type="scientific">Candidatus Ornithospirochaeta stercoravium</name>
    <dbReference type="NCBI Taxonomy" id="2840897"/>
    <lineage>
        <taxon>Bacteria</taxon>
        <taxon>Pseudomonadati</taxon>
        <taxon>Spirochaetota</taxon>
        <taxon>Spirochaetia</taxon>
        <taxon>Spirochaetales</taxon>
        <taxon>Spirochaetaceae</taxon>
        <taxon>Spirochaetaceae incertae sedis</taxon>
        <taxon>Candidatus Ornithospirochaeta</taxon>
    </lineage>
</organism>